<dbReference type="Pfam" id="PF20375">
    <property type="entry name" value="DUF6670"/>
    <property type="match status" value="1"/>
</dbReference>
<protein>
    <recommendedName>
        <fullName evidence="3">AttH domain-containing protein</fullName>
    </recommendedName>
</protein>
<keyword evidence="2" id="KW-1185">Reference proteome</keyword>
<name>A0A345P958_9GAMM</name>
<accession>A0A345P958</accession>
<dbReference type="InterPro" id="IPR046611">
    <property type="entry name" value="DUF6670"/>
</dbReference>
<evidence type="ECO:0000313" key="1">
    <source>
        <dbReference type="EMBL" id="AXI03817.1"/>
    </source>
</evidence>
<proteinExistence type="predicted"/>
<dbReference type="Proteomes" id="UP000253940">
    <property type="component" value="Chromosome"/>
</dbReference>
<dbReference type="EMBL" id="CP031222">
    <property type="protein sequence ID" value="AXI03817.1"/>
    <property type="molecule type" value="Genomic_DNA"/>
</dbReference>
<organism evidence="1 2">
    <name type="scientific">Aquirhabdus parva</name>
    <dbReference type="NCBI Taxonomy" id="2283318"/>
    <lineage>
        <taxon>Bacteria</taxon>
        <taxon>Pseudomonadati</taxon>
        <taxon>Pseudomonadota</taxon>
        <taxon>Gammaproteobacteria</taxon>
        <taxon>Moraxellales</taxon>
        <taxon>Moraxellaceae</taxon>
        <taxon>Aquirhabdus</taxon>
    </lineage>
</organism>
<dbReference type="OrthoDB" id="6672593at2"/>
<dbReference type="AlphaFoldDB" id="A0A345P958"/>
<dbReference type="KEGG" id="mbah:HYN46_13820"/>
<evidence type="ECO:0000313" key="2">
    <source>
        <dbReference type="Proteomes" id="UP000253940"/>
    </source>
</evidence>
<gene>
    <name evidence="1" type="ORF">HYN46_13820</name>
</gene>
<evidence type="ECO:0008006" key="3">
    <source>
        <dbReference type="Google" id="ProtNLM"/>
    </source>
</evidence>
<reference evidence="1 2" key="1">
    <citation type="submission" date="2018-07" db="EMBL/GenBank/DDBJ databases">
        <title>Genome sequencing of Moraxellaceae gen. HYN0046.</title>
        <authorList>
            <person name="Kim M."/>
            <person name="Yi H."/>
        </authorList>
    </citation>
    <scope>NUCLEOTIDE SEQUENCE [LARGE SCALE GENOMIC DNA]</scope>
    <source>
        <strain evidence="1 2">HYN0046</strain>
    </source>
</reference>
<sequence>MQIKEKFFTKKKLTQSATQFAINHLYPLLDKTPEQEGKPFIQPYPMVPYINSKQIGWTHYGVMIPDLAPPHRFFSIMSIIGMPGALAFDTDHALVGSPRRNATVVTGTAATHPNLFRGYSIDRDCDMRADGSLIRFGQDLTITGSYPDYHVSANYAGFELEIDIHNTDKVTWFVKTPIYDHLSLLSTYTGFLTWQGERQAISGLCTFEYAASVSPYLLQDKPLNDALKIPLDFFTYQIINLDQDTQILFNQTQINGVTALSQAFLRSMDSYNQTYKAEFEVQTYQPELAVAPDGVQMKLPKTFTWQVYDQDRIILTIHAEVDTAFTYGLGSGYVGGYAYTGQRNGEAISGRGYIEYIDRR</sequence>